<sequence length="387" mass="41250">MYQRIMYLKALVLCLSTCIASAAPSKSVRFQVTGNVYPQGLYTVKLSLGKDKKPYFLDIDTGSDLTWVQCDVPNAKNHRAPSAPYKPKQIIRAANAMCKAVELISVIKNSPNAKRCDYSIKYVDKSSTLGLLVADMVNLQFTNGTTTSLPFAFGCGYNQQPGSNPPPNADGILGLGKGKTGILTQLGKLGVTRNIVGHCFSSINGGGYLSLGELPSTQGVVWVPVSTNSGNYDLGKAGLMQVGGQPSNDMNGLDIVFDSGSTFTYLTSKPYKALVSLVKPTLAPVKDAALPVCWKSSTGKPFKSVTEAAANFKPLILSFPNNVKFQMDPSSYLIVTTSGNVCLGILNGAEIGLTNQNVIGDISFLDKLVIYDNENGKVGWANAKCTS</sequence>
<evidence type="ECO:0000259" key="7">
    <source>
        <dbReference type="PROSITE" id="PS51767"/>
    </source>
</evidence>
<dbReference type="Gene3D" id="2.40.70.10">
    <property type="entry name" value="Acid Proteases"/>
    <property type="match status" value="2"/>
</dbReference>
<proteinExistence type="inferred from homology"/>
<dbReference type="FunFam" id="2.40.70.10:FF:000015">
    <property type="entry name" value="Aspartyl protease family protein"/>
    <property type="match status" value="1"/>
</dbReference>
<evidence type="ECO:0000256" key="3">
    <source>
        <dbReference type="ARBA" id="ARBA00022750"/>
    </source>
</evidence>
<dbReference type="Proteomes" id="UP000325081">
    <property type="component" value="Unassembled WGS sequence"/>
</dbReference>
<keyword evidence="2 8" id="KW-0645">Protease</keyword>
<keyword evidence="6" id="KW-0732">Signal</keyword>
<evidence type="ECO:0000313" key="8">
    <source>
        <dbReference type="EMBL" id="GER49175.1"/>
    </source>
</evidence>
<dbReference type="Pfam" id="PF14541">
    <property type="entry name" value="TAXi_C"/>
    <property type="match status" value="1"/>
</dbReference>
<organism evidence="8 9">
    <name type="scientific">Striga asiatica</name>
    <name type="common">Asiatic witchweed</name>
    <name type="synonym">Buchnera asiatica</name>
    <dbReference type="NCBI Taxonomy" id="4170"/>
    <lineage>
        <taxon>Eukaryota</taxon>
        <taxon>Viridiplantae</taxon>
        <taxon>Streptophyta</taxon>
        <taxon>Embryophyta</taxon>
        <taxon>Tracheophyta</taxon>
        <taxon>Spermatophyta</taxon>
        <taxon>Magnoliopsida</taxon>
        <taxon>eudicotyledons</taxon>
        <taxon>Gunneridae</taxon>
        <taxon>Pentapetalae</taxon>
        <taxon>asterids</taxon>
        <taxon>lamiids</taxon>
        <taxon>Lamiales</taxon>
        <taxon>Orobanchaceae</taxon>
        <taxon>Buchnereae</taxon>
        <taxon>Striga</taxon>
    </lineage>
</organism>
<keyword evidence="4" id="KW-0378">Hydrolase</keyword>
<protein>
    <submittedName>
        <fullName evidence="8">Eukaryotic aspartyl protease family protein</fullName>
    </submittedName>
</protein>
<dbReference type="SUPFAM" id="SSF50630">
    <property type="entry name" value="Acid proteases"/>
    <property type="match status" value="1"/>
</dbReference>
<evidence type="ECO:0000256" key="5">
    <source>
        <dbReference type="PIRSR" id="PIRSR601461-1"/>
    </source>
</evidence>
<dbReference type="AlphaFoldDB" id="A0A5A7QV03"/>
<keyword evidence="9" id="KW-1185">Reference proteome</keyword>
<dbReference type="PROSITE" id="PS51767">
    <property type="entry name" value="PEPTIDASE_A1"/>
    <property type="match status" value="1"/>
</dbReference>
<dbReference type="InterPro" id="IPR032861">
    <property type="entry name" value="TAXi_N"/>
</dbReference>
<keyword evidence="3" id="KW-0064">Aspartyl protease</keyword>
<dbReference type="EMBL" id="BKCP01008515">
    <property type="protein sequence ID" value="GER49175.1"/>
    <property type="molecule type" value="Genomic_DNA"/>
</dbReference>
<dbReference type="PANTHER" id="PTHR13683:SF227">
    <property type="entry name" value="EUKARYOTIC ASPARTYL PROTEASE FAMILY PROTEIN"/>
    <property type="match status" value="1"/>
</dbReference>
<reference evidence="9" key="1">
    <citation type="journal article" date="2019" name="Curr. Biol.">
        <title>Genome Sequence of Striga asiatica Provides Insight into the Evolution of Plant Parasitism.</title>
        <authorList>
            <person name="Yoshida S."/>
            <person name="Kim S."/>
            <person name="Wafula E.K."/>
            <person name="Tanskanen J."/>
            <person name="Kim Y.M."/>
            <person name="Honaas L."/>
            <person name="Yang Z."/>
            <person name="Spallek T."/>
            <person name="Conn C.E."/>
            <person name="Ichihashi Y."/>
            <person name="Cheong K."/>
            <person name="Cui S."/>
            <person name="Der J.P."/>
            <person name="Gundlach H."/>
            <person name="Jiao Y."/>
            <person name="Hori C."/>
            <person name="Ishida J.K."/>
            <person name="Kasahara H."/>
            <person name="Kiba T."/>
            <person name="Kim M.S."/>
            <person name="Koo N."/>
            <person name="Laohavisit A."/>
            <person name="Lee Y.H."/>
            <person name="Lumba S."/>
            <person name="McCourt P."/>
            <person name="Mortimer J.C."/>
            <person name="Mutuku J.M."/>
            <person name="Nomura T."/>
            <person name="Sasaki-Sekimoto Y."/>
            <person name="Seto Y."/>
            <person name="Wang Y."/>
            <person name="Wakatake T."/>
            <person name="Sakakibara H."/>
            <person name="Demura T."/>
            <person name="Yamaguchi S."/>
            <person name="Yoneyama K."/>
            <person name="Manabe R.I."/>
            <person name="Nelson D.C."/>
            <person name="Schulman A.H."/>
            <person name="Timko M.P."/>
            <person name="dePamphilis C.W."/>
            <person name="Choi D."/>
            <person name="Shirasu K."/>
        </authorList>
    </citation>
    <scope>NUCLEOTIDE SEQUENCE [LARGE SCALE GENOMIC DNA]</scope>
    <source>
        <strain evidence="9">cv. UVA1</strain>
    </source>
</reference>
<evidence type="ECO:0000256" key="2">
    <source>
        <dbReference type="ARBA" id="ARBA00022670"/>
    </source>
</evidence>
<feature type="active site" evidence="5">
    <location>
        <position position="258"/>
    </location>
</feature>
<dbReference type="InterPro" id="IPR021109">
    <property type="entry name" value="Peptidase_aspartic_dom_sf"/>
</dbReference>
<evidence type="ECO:0000256" key="1">
    <source>
        <dbReference type="ARBA" id="ARBA00007447"/>
    </source>
</evidence>
<feature type="domain" description="Peptidase A1" evidence="7">
    <location>
        <begin position="42"/>
        <end position="381"/>
    </location>
</feature>
<dbReference type="InterPro" id="IPR033121">
    <property type="entry name" value="PEPTIDASE_A1"/>
</dbReference>
<dbReference type="OrthoDB" id="2747330at2759"/>
<comment type="similarity">
    <text evidence="1">Belongs to the peptidase A1 family.</text>
</comment>
<dbReference type="PANTHER" id="PTHR13683">
    <property type="entry name" value="ASPARTYL PROTEASES"/>
    <property type="match status" value="1"/>
</dbReference>
<evidence type="ECO:0000313" key="9">
    <source>
        <dbReference type="Proteomes" id="UP000325081"/>
    </source>
</evidence>
<dbReference type="InterPro" id="IPR032799">
    <property type="entry name" value="TAXi_C"/>
</dbReference>
<dbReference type="GO" id="GO:0006508">
    <property type="term" value="P:proteolysis"/>
    <property type="evidence" value="ECO:0007669"/>
    <property type="project" value="UniProtKB-KW"/>
</dbReference>
<gene>
    <name evidence="8" type="ORF">STAS_26405</name>
</gene>
<accession>A0A5A7QV03</accession>
<dbReference type="GO" id="GO:0004190">
    <property type="term" value="F:aspartic-type endopeptidase activity"/>
    <property type="evidence" value="ECO:0007669"/>
    <property type="project" value="UniProtKB-KW"/>
</dbReference>
<feature type="chain" id="PRO_5022973309" evidence="6">
    <location>
        <begin position="23"/>
        <end position="387"/>
    </location>
</feature>
<dbReference type="Pfam" id="PF14543">
    <property type="entry name" value="TAXi_N"/>
    <property type="match status" value="1"/>
</dbReference>
<dbReference type="InterPro" id="IPR001461">
    <property type="entry name" value="Aspartic_peptidase_A1"/>
</dbReference>
<feature type="signal peptide" evidence="6">
    <location>
        <begin position="1"/>
        <end position="22"/>
    </location>
</feature>
<name>A0A5A7QV03_STRAF</name>
<evidence type="ECO:0000256" key="6">
    <source>
        <dbReference type="SAM" id="SignalP"/>
    </source>
</evidence>
<evidence type="ECO:0000256" key="4">
    <source>
        <dbReference type="ARBA" id="ARBA00022801"/>
    </source>
</evidence>
<feature type="active site" evidence="5">
    <location>
        <position position="60"/>
    </location>
</feature>
<comment type="caution">
    <text evidence="8">The sequence shown here is derived from an EMBL/GenBank/DDBJ whole genome shotgun (WGS) entry which is preliminary data.</text>
</comment>